<proteinExistence type="predicted"/>
<dbReference type="SUPFAM" id="SSF55729">
    <property type="entry name" value="Acyl-CoA N-acyltransferases (Nat)"/>
    <property type="match status" value="1"/>
</dbReference>
<dbReference type="EMBL" id="JACHGF010000001">
    <property type="protein sequence ID" value="MBB5282308.1"/>
    <property type="molecule type" value="Genomic_DNA"/>
</dbReference>
<keyword evidence="1" id="KW-0808">Transferase</keyword>
<sequence length="336" mass="38681">MIEILETRPGQPDFPLFRDFPKEIYPPDSPYFHLPETLPEAFLAGCYLLVERGQVRARAALYHNPQLLYQNQKTCCVGQYEATPEVPHGRQLLEHIAAEARALGAAFLLGPMNGSTWETYRFSLHHRYPPFFLEPYHHLYYHAHFAQAGLGAIGRYVSHKDTTLRFDHPEVLARDRALSAQGVVIRPIDLLRYEQELVRIHAFTALAFQKNFLYTPIDQDAFVQKYLPARPFVHPQCTLLAEDAAQNLIGYFFCLDDVWNQTEKSLIVKTLARHPAERWRGLGRVIGNRIYQIATGLGYQSIIHPFIFEQGTSTTLSSHFSGQSYKEYILYGKYLH</sequence>
<dbReference type="Proteomes" id="UP000557307">
    <property type="component" value="Unassembled WGS sequence"/>
</dbReference>
<protein>
    <submittedName>
        <fullName evidence="1">GNAT superfamily N-acetyltransferase</fullName>
    </submittedName>
</protein>
<dbReference type="Gene3D" id="3.40.630.30">
    <property type="match status" value="1"/>
</dbReference>
<dbReference type="GO" id="GO:0016740">
    <property type="term" value="F:transferase activity"/>
    <property type="evidence" value="ECO:0007669"/>
    <property type="project" value="UniProtKB-KW"/>
</dbReference>
<evidence type="ECO:0000313" key="1">
    <source>
        <dbReference type="EMBL" id="MBB5282308.1"/>
    </source>
</evidence>
<dbReference type="AlphaFoldDB" id="A0A840TQM9"/>
<dbReference type="InterPro" id="IPR016181">
    <property type="entry name" value="Acyl_CoA_acyltransferase"/>
</dbReference>
<dbReference type="RefSeq" id="WP_184170201.1">
    <property type="nucleotide sequence ID" value="NZ_JACHGF010000001.1"/>
</dbReference>
<keyword evidence="2" id="KW-1185">Reference proteome</keyword>
<reference evidence="1 2" key="1">
    <citation type="submission" date="2020-08" db="EMBL/GenBank/DDBJ databases">
        <title>Genomic Encyclopedia of Type Strains, Phase IV (KMG-IV): sequencing the most valuable type-strain genomes for metagenomic binning, comparative biology and taxonomic classification.</title>
        <authorList>
            <person name="Goeker M."/>
        </authorList>
    </citation>
    <scope>NUCLEOTIDE SEQUENCE [LARGE SCALE GENOMIC DNA]</scope>
    <source>
        <strain evidence="1 2">DSM 105074</strain>
    </source>
</reference>
<organism evidence="1 2">
    <name type="scientific">Rhabdobacter roseus</name>
    <dbReference type="NCBI Taxonomy" id="1655419"/>
    <lineage>
        <taxon>Bacteria</taxon>
        <taxon>Pseudomonadati</taxon>
        <taxon>Bacteroidota</taxon>
        <taxon>Cytophagia</taxon>
        <taxon>Cytophagales</taxon>
        <taxon>Cytophagaceae</taxon>
        <taxon>Rhabdobacter</taxon>
    </lineage>
</organism>
<evidence type="ECO:0000313" key="2">
    <source>
        <dbReference type="Proteomes" id="UP000557307"/>
    </source>
</evidence>
<comment type="caution">
    <text evidence="1">The sequence shown here is derived from an EMBL/GenBank/DDBJ whole genome shotgun (WGS) entry which is preliminary data.</text>
</comment>
<gene>
    <name evidence="1" type="ORF">HNQ92_000429</name>
</gene>
<accession>A0A840TQM9</accession>
<name>A0A840TQM9_9BACT</name>